<dbReference type="GO" id="GO:0005886">
    <property type="term" value="C:plasma membrane"/>
    <property type="evidence" value="ECO:0007669"/>
    <property type="project" value="TreeGrafter"/>
</dbReference>
<dbReference type="InterPro" id="IPR050187">
    <property type="entry name" value="Lipid_Phosphate_FormReg"/>
</dbReference>
<evidence type="ECO:0000256" key="2">
    <source>
        <dbReference type="ARBA" id="ARBA00005983"/>
    </source>
</evidence>
<dbReference type="EMBL" id="VFOK01000002">
    <property type="protein sequence ID" value="TQL28875.1"/>
    <property type="molecule type" value="Genomic_DNA"/>
</dbReference>
<evidence type="ECO:0000259" key="9">
    <source>
        <dbReference type="PROSITE" id="PS50146"/>
    </source>
</evidence>
<dbReference type="AlphaFoldDB" id="A0A542WZ78"/>
<keyword evidence="6" id="KW-0067">ATP-binding</keyword>
<evidence type="ECO:0000256" key="5">
    <source>
        <dbReference type="ARBA" id="ARBA00022777"/>
    </source>
</evidence>
<evidence type="ECO:0000313" key="11">
    <source>
        <dbReference type="Proteomes" id="UP000318336"/>
    </source>
</evidence>
<comment type="similarity">
    <text evidence="2">Belongs to the diacylglycerol/lipid kinase family.</text>
</comment>
<keyword evidence="7" id="KW-0594">Phospholipid biosynthesis</keyword>
<dbReference type="PROSITE" id="PS50146">
    <property type="entry name" value="DAGK"/>
    <property type="match status" value="1"/>
</dbReference>
<dbReference type="GO" id="GO:0016301">
    <property type="term" value="F:kinase activity"/>
    <property type="evidence" value="ECO:0007669"/>
    <property type="project" value="UniProtKB-KW"/>
</dbReference>
<keyword evidence="7" id="KW-0443">Lipid metabolism</keyword>
<keyword evidence="3" id="KW-0808">Transferase</keyword>
<dbReference type="Gene3D" id="2.60.200.40">
    <property type="match status" value="1"/>
</dbReference>
<dbReference type="GO" id="GO:0008654">
    <property type="term" value="P:phospholipid biosynthetic process"/>
    <property type="evidence" value="ECO:0007669"/>
    <property type="project" value="UniProtKB-KW"/>
</dbReference>
<dbReference type="PANTHER" id="PTHR12358:SF106">
    <property type="entry name" value="LIPID KINASE YEGS"/>
    <property type="match status" value="1"/>
</dbReference>
<dbReference type="PANTHER" id="PTHR12358">
    <property type="entry name" value="SPHINGOSINE KINASE"/>
    <property type="match status" value="1"/>
</dbReference>
<dbReference type="RefSeq" id="WP_142007647.1">
    <property type="nucleotide sequence ID" value="NZ_CAJTBP010000001.1"/>
</dbReference>
<organism evidence="10 11">
    <name type="scientific">Barrientosiimonas humi</name>
    <dbReference type="NCBI Taxonomy" id="999931"/>
    <lineage>
        <taxon>Bacteria</taxon>
        <taxon>Bacillati</taxon>
        <taxon>Actinomycetota</taxon>
        <taxon>Actinomycetes</taxon>
        <taxon>Micrococcales</taxon>
        <taxon>Dermacoccaceae</taxon>
        <taxon>Barrientosiimonas</taxon>
    </lineage>
</organism>
<keyword evidence="5 10" id="KW-0418">Kinase</keyword>
<evidence type="ECO:0000313" key="10">
    <source>
        <dbReference type="EMBL" id="TQL28875.1"/>
    </source>
</evidence>
<proteinExistence type="inferred from homology"/>
<dbReference type="Gene3D" id="3.40.50.10330">
    <property type="entry name" value="Probable inorganic polyphosphate/atp-NAD kinase, domain 1"/>
    <property type="match status" value="1"/>
</dbReference>
<dbReference type="Proteomes" id="UP000318336">
    <property type="component" value="Unassembled WGS sequence"/>
</dbReference>
<gene>
    <name evidence="10" type="ORF">FB554_3183</name>
</gene>
<name>A0A542WZ78_9MICO</name>
<dbReference type="Pfam" id="PF00781">
    <property type="entry name" value="DAGK_cat"/>
    <property type="match status" value="1"/>
</dbReference>
<evidence type="ECO:0000256" key="1">
    <source>
        <dbReference type="ARBA" id="ARBA00001946"/>
    </source>
</evidence>
<evidence type="ECO:0000256" key="4">
    <source>
        <dbReference type="ARBA" id="ARBA00022741"/>
    </source>
</evidence>
<dbReference type="SUPFAM" id="SSF111331">
    <property type="entry name" value="NAD kinase/diacylglycerol kinase-like"/>
    <property type="match status" value="1"/>
</dbReference>
<evidence type="ECO:0000256" key="7">
    <source>
        <dbReference type="ARBA" id="ARBA00023209"/>
    </source>
</evidence>
<accession>A0A542WZ78</accession>
<keyword evidence="7" id="KW-0444">Lipid biosynthesis</keyword>
<evidence type="ECO:0000256" key="6">
    <source>
        <dbReference type="ARBA" id="ARBA00022840"/>
    </source>
</evidence>
<feature type="domain" description="DAGKc" evidence="9">
    <location>
        <begin position="1"/>
        <end position="131"/>
    </location>
</feature>
<comment type="cofactor">
    <cofactor evidence="1">
        <name>Mg(2+)</name>
        <dbReference type="ChEBI" id="CHEBI:18420"/>
    </cofactor>
</comment>
<dbReference type="GO" id="GO:0005524">
    <property type="term" value="F:ATP binding"/>
    <property type="evidence" value="ECO:0007669"/>
    <property type="project" value="UniProtKB-KW"/>
</dbReference>
<keyword evidence="11" id="KW-1185">Reference proteome</keyword>
<dbReference type="InterPro" id="IPR017438">
    <property type="entry name" value="ATP-NAD_kinase_N"/>
</dbReference>
<dbReference type="Pfam" id="PF19279">
    <property type="entry name" value="YegS_C"/>
    <property type="match status" value="1"/>
</dbReference>
<sequence length="304" mass="32647">MRRAGLVVNPAKFHDLRRLRTDVDAVFRSNGWAPPLWLETTIEDPGQGQARAALDEGVDLICPLGGDGTVRQVATAVRSSTTPMGLVPAGTGNLLARNLGLPVNRRYADAVRRAIHGTDRRIDVGVLQLDRTGDGRTIEEHVFLVMCGMGLEAEMLGGTPESLKARLGWVAYVLSGARHLRRPTVEMQLYTDGEGADPAPTTTVLIGNCGRLTGGVRLMPRALPDDGLLDAVVLSAGSLPQWGRLVVQVLRGGEGGSQVRHRPGREFDVTAVTPRTVQVDGDLIGEGRAMRVTVEPRSLVLRVP</sequence>
<dbReference type="InterPro" id="IPR045540">
    <property type="entry name" value="YegS/DAGK_C"/>
</dbReference>
<keyword evidence="4" id="KW-0547">Nucleotide-binding</keyword>
<reference evidence="10 11" key="1">
    <citation type="submission" date="2019-06" db="EMBL/GenBank/DDBJ databases">
        <title>Sequencing the genomes of 1000 actinobacteria strains.</title>
        <authorList>
            <person name="Klenk H.-P."/>
        </authorList>
    </citation>
    <scope>NUCLEOTIDE SEQUENCE [LARGE SCALE GENOMIC DNA]</scope>
    <source>
        <strain evidence="10 11">DSM 24617</strain>
    </source>
</reference>
<dbReference type="InterPro" id="IPR001206">
    <property type="entry name" value="Diacylglycerol_kinase_cat_dom"/>
</dbReference>
<evidence type="ECO:0000256" key="8">
    <source>
        <dbReference type="ARBA" id="ARBA00023264"/>
    </source>
</evidence>
<dbReference type="InterPro" id="IPR016064">
    <property type="entry name" value="NAD/diacylglycerol_kinase_sf"/>
</dbReference>
<keyword evidence="8" id="KW-1208">Phospholipid metabolism</keyword>
<evidence type="ECO:0000256" key="3">
    <source>
        <dbReference type="ARBA" id="ARBA00022679"/>
    </source>
</evidence>
<dbReference type="OrthoDB" id="3171056at2"/>
<protein>
    <submittedName>
        <fullName evidence="10">Diacylglycerol kinase family enzyme</fullName>
    </submittedName>
</protein>
<comment type="caution">
    <text evidence="10">The sequence shown here is derived from an EMBL/GenBank/DDBJ whole genome shotgun (WGS) entry which is preliminary data.</text>
</comment>